<feature type="region of interest" description="Disordered" evidence="1">
    <location>
        <begin position="32"/>
        <end position="61"/>
    </location>
</feature>
<comment type="caution">
    <text evidence="4">The sequence shown here is derived from an EMBL/GenBank/DDBJ whole genome shotgun (WGS) entry which is preliminary data.</text>
</comment>
<sequence>MWGRKIAVAVLTGAIVLSPAAAFADPVYPAPPAPQSGVIPLGEEDPTDEVDDTGTEKETDEVAVLSDTGTTTTTAVPTLSTTGFESLPMALGAGALLLAGAATVVISARRTSAGTRV</sequence>
<evidence type="ECO:0000256" key="1">
    <source>
        <dbReference type="SAM" id="MobiDB-lite"/>
    </source>
</evidence>
<evidence type="ECO:0008006" key="6">
    <source>
        <dbReference type="Google" id="ProtNLM"/>
    </source>
</evidence>
<feature type="signal peptide" evidence="3">
    <location>
        <begin position="1"/>
        <end position="24"/>
    </location>
</feature>
<evidence type="ECO:0000256" key="3">
    <source>
        <dbReference type="SAM" id="SignalP"/>
    </source>
</evidence>
<dbReference type="RefSeq" id="WP_301160808.1">
    <property type="nucleotide sequence ID" value="NZ_JAUHQB010000009.1"/>
</dbReference>
<evidence type="ECO:0000313" key="5">
    <source>
        <dbReference type="Proteomes" id="UP001172756"/>
    </source>
</evidence>
<evidence type="ECO:0000256" key="2">
    <source>
        <dbReference type="SAM" id="Phobius"/>
    </source>
</evidence>
<protein>
    <recommendedName>
        <fullName evidence="6">LPXTG-motif cell wall anchor domain-containing protein</fullName>
    </recommendedName>
</protein>
<proteinExistence type="predicted"/>
<reference evidence="4 5" key="1">
    <citation type="submission" date="2023-06" db="EMBL/GenBank/DDBJ databases">
        <title>SYSU T0a273.</title>
        <authorList>
            <person name="Gao L."/>
            <person name="Fang B.-Z."/>
            <person name="Li W.-J."/>
        </authorList>
    </citation>
    <scope>NUCLEOTIDE SEQUENCE [LARGE SCALE GENOMIC DNA]</scope>
    <source>
        <strain evidence="4 5">SYSU T0a273</strain>
    </source>
</reference>
<dbReference type="AlphaFoldDB" id="A0AB35MKA5"/>
<feature type="chain" id="PRO_5044296431" description="LPXTG-motif cell wall anchor domain-containing protein" evidence="3">
    <location>
        <begin position="25"/>
        <end position="117"/>
    </location>
</feature>
<keyword evidence="2" id="KW-0472">Membrane</keyword>
<name>A0AB35MKA5_9MICO</name>
<dbReference type="EMBL" id="JAUHQB010000009">
    <property type="protein sequence ID" value="MDN4484162.1"/>
    <property type="molecule type" value="Genomic_DNA"/>
</dbReference>
<dbReference type="Proteomes" id="UP001172756">
    <property type="component" value="Unassembled WGS sequence"/>
</dbReference>
<organism evidence="4 5">
    <name type="scientific">Demequina lignilytica</name>
    <dbReference type="NCBI Taxonomy" id="3051663"/>
    <lineage>
        <taxon>Bacteria</taxon>
        <taxon>Bacillati</taxon>
        <taxon>Actinomycetota</taxon>
        <taxon>Actinomycetes</taxon>
        <taxon>Micrococcales</taxon>
        <taxon>Demequinaceae</taxon>
        <taxon>Demequina</taxon>
    </lineage>
</organism>
<keyword evidence="3" id="KW-0732">Signal</keyword>
<feature type="compositionally biased region" description="Acidic residues" evidence="1">
    <location>
        <begin position="42"/>
        <end position="61"/>
    </location>
</feature>
<gene>
    <name evidence="4" type="ORF">QQ002_11480</name>
</gene>
<keyword evidence="2" id="KW-0812">Transmembrane</keyword>
<keyword evidence="2" id="KW-1133">Transmembrane helix</keyword>
<accession>A0AB35MKA5</accession>
<feature type="transmembrane region" description="Helical" evidence="2">
    <location>
        <begin position="87"/>
        <end position="108"/>
    </location>
</feature>
<evidence type="ECO:0000313" key="4">
    <source>
        <dbReference type="EMBL" id="MDN4484162.1"/>
    </source>
</evidence>